<reference evidence="6 7" key="1">
    <citation type="submission" date="2015-06" db="EMBL/GenBank/DDBJ databases">
        <authorList>
            <person name="Wibberg Daniel"/>
        </authorList>
    </citation>
    <scope>NUCLEOTIDE SEQUENCE [LARGE SCALE GENOMIC DNA]</scope>
    <source>
        <strain evidence="6 7">T3/55T</strain>
    </source>
</reference>
<sequence>MSLNDTPRANRIHIGIFGKRNSGKSTLINALTGHDVSVVSEIAGTTTDPVYKTIEIYGIGPCVLIDTAGFDDEGYLGSMRVDKTKVAMEKTDIALILFTDVDITQETEWIHKFRERKTPVIPLINKADILKNTDTIRSKIIEICKEEPIIISAVSKTGIDQIREAILRKLPDDYNNTSITGSLVAEDDLVLLVMPQDIQAPKGRLILPQVQTIRDLLDKKCIVVSSTADKLPQALSALSKPPKLIITDSQVFPLVYSLKPQESMLTSFSVLFAALKGDIDYFIKSAAVIDRLTSKSKVLIAEACTHVPINEDIGTVKIPRMLREKAGNGITIVNVHGNDFPEDLTPFDLIIQCGSCMFNRKFVLNRVAKAKAQKVPMTNYGIAIAHLTGILNKISI</sequence>
<dbReference type="InterPro" id="IPR040644">
    <property type="entry name" value="HydF_tetramer"/>
</dbReference>
<evidence type="ECO:0008006" key="8">
    <source>
        <dbReference type="Google" id="ProtNLM"/>
    </source>
</evidence>
<evidence type="ECO:0000259" key="3">
    <source>
        <dbReference type="Pfam" id="PF01926"/>
    </source>
</evidence>
<evidence type="ECO:0000313" key="6">
    <source>
        <dbReference type="EMBL" id="CRZ35403.1"/>
    </source>
</evidence>
<dbReference type="Pfam" id="PF01926">
    <property type="entry name" value="MMR_HSR1"/>
    <property type="match status" value="1"/>
</dbReference>
<dbReference type="Pfam" id="PF18128">
    <property type="entry name" value="HydF_dimer"/>
    <property type="match status" value="1"/>
</dbReference>
<keyword evidence="7" id="KW-1185">Reference proteome</keyword>
<dbReference type="RefSeq" id="WP_103203487.1">
    <property type="nucleotide sequence ID" value="NZ_CVTD020000024.1"/>
</dbReference>
<feature type="domain" description="Hydrogen maturase F tetramerization" evidence="5">
    <location>
        <begin position="281"/>
        <end position="393"/>
    </location>
</feature>
<dbReference type="NCBIfam" id="TIGR03918">
    <property type="entry name" value="GTP_HydF"/>
    <property type="match status" value="1"/>
</dbReference>
<accession>A0A0H5SYD1</accession>
<feature type="domain" description="Hydrogen maturase F dimerization" evidence="4">
    <location>
        <begin position="181"/>
        <end position="277"/>
    </location>
</feature>
<keyword evidence="1" id="KW-0547">Nucleotide-binding</keyword>
<evidence type="ECO:0000256" key="1">
    <source>
        <dbReference type="ARBA" id="ARBA00022741"/>
    </source>
</evidence>
<name>A0A0H5SYD1_HERHM</name>
<dbReference type="PANTHER" id="PTHR42714">
    <property type="entry name" value="TRNA MODIFICATION GTPASE GTPBP3"/>
    <property type="match status" value="1"/>
</dbReference>
<proteinExistence type="predicted"/>
<dbReference type="InterPro" id="IPR006073">
    <property type="entry name" value="GTP-bd"/>
</dbReference>
<evidence type="ECO:0000259" key="4">
    <source>
        <dbReference type="Pfam" id="PF18128"/>
    </source>
</evidence>
<dbReference type="Gene3D" id="3.40.50.11420">
    <property type="match status" value="1"/>
</dbReference>
<organism evidence="6 7">
    <name type="scientific">Herbinix hemicellulosilytica</name>
    <dbReference type="NCBI Taxonomy" id="1564487"/>
    <lineage>
        <taxon>Bacteria</taxon>
        <taxon>Bacillati</taxon>
        <taxon>Bacillota</taxon>
        <taxon>Clostridia</taxon>
        <taxon>Lachnospirales</taxon>
        <taxon>Lachnospiraceae</taxon>
        <taxon>Herbinix</taxon>
    </lineage>
</organism>
<evidence type="ECO:0000313" key="7">
    <source>
        <dbReference type="Proteomes" id="UP000236497"/>
    </source>
</evidence>
<gene>
    <name evidence="6" type="ORF">HHT355_2206</name>
</gene>
<keyword evidence="2" id="KW-0342">GTP-binding</keyword>
<dbReference type="InterPro" id="IPR027417">
    <property type="entry name" value="P-loop_NTPase"/>
</dbReference>
<dbReference type="CDD" id="cd00880">
    <property type="entry name" value="Era_like"/>
    <property type="match status" value="1"/>
</dbReference>
<dbReference type="GO" id="GO:0002098">
    <property type="term" value="P:tRNA wobble uridine modification"/>
    <property type="evidence" value="ECO:0007669"/>
    <property type="project" value="TreeGrafter"/>
</dbReference>
<dbReference type="NCBIfam" id="TIGR00231">
    <property type="entry name" value="small_GTP"/>
    <property type="match status" value="1"/>
</dbReference>
<evidence type="ECO:0000259" key="5">
    <source>
        <dbReference type="Pfam" id="PF18133"/>
    </source>
</evidence>
<dbReference type="Proteomes" id="UP000236497">
    <property type="component" value="Unassembled WGS sequence"/>
</dbReference>
<dbReference type="SUPFAM" id="SSF52540">
    <property type="entry name" value="P-loop containing nucleoside triphosphate hydrolases"/>
    <property type="match status" value="1"/>
</dbReference>
<protein>
    <recommendedName>
        <fullName evidence="8">[FeFe] hydrogenase H-cluster maturation GTPase HydF</fullName>
    </recommendedName>
</protein>
<dbReference type="GO" id="GO:0030488">
    <property type="term" value="P:tRNA methylation"/>
    <property type="evidence" value="ECO:0007669"/>
    <property type="project" value="TreeGrafter"/>
</dbReference>
<dbReference type="OrthoDB" id="9811338at2"/>
<dbReference type="GO" id="GO:0005737">
    <property type="term" value="C:cytoplasm"/>
    <property type="evidence" value="ECO:0007669"/>
    <property type="project" value="TreeGrafter"/>
</dbReference>
<feature type="domain" description="G" evidence="3">
    <location>
        <begin position="13"/>
        <end position="126"/>
    </location>
</feature>
<dbReference type="GO" id="GO:0005525">
    <property type="term" value="F:GTP binding"/>
    <property type="evidence" value="ECO:0007669"/>
    <property type="project" value="UniProtKB-KW"/>
</dbReference>
<evidence type="ECO:0000256" key="2">
    <source>
        <dbReference type="ARBA" id="ARBA00023134"/>
    </source>
</evidence>
<dbReference type="InterPro" id="IPR023873">
    <property type="entry name" value="FeFe-hyd_GTPase_HydF"/>
</dbReference>
<dbReference type="PANTHER" id="PTHR42714:SF6">
    <property type="entry name" value="TRANSLATION INITIATION FACTOR IF-2"/>
    <property type="match status" value="1"/>
</dbReference>
<dbReference type="InterPro" id="IPR041606">
    <property type="entry name" value="HydF_dimer"/>
</dbReference>
<dbReference type="EMBL" id="CVTD020000024">
    <property type="protein sequence ID" value="CRZ35403.1"/>
    <property type="molecule type" value="Genomic_DNA"/>
</dbReference>
<dbReference type="Pfam" id="PF18133">
    <property type="entry name" value="HydF_tetramer"/>
    <property type="match status" value="1"/>
</dbReference>
<dbReference type="AlphaFoldDB" id="A0A0H5SYD1"/>
<dbReference type="Gene3D" id="3.40.50.11410">
    <property type="match status" value="1"/>
</dbReference>
<dbReference type="InterPro" id="IPR005225">
    <property type="entry name" value="Small_GTP-bd"/>
</dbReference>
<dbReference type="Gene3D" id="3.40.50.300">
    <property type="entry name" value="P-loop containing nucleotide triphosphate hydrolases"/>
    <property type="match status" value="1"/>
</dbReference>